<organism evidence="1 2">
    <name type="scientific">Dendrolimus kikuchii</name>
    <dbReference type="NCBI Taxonomy" id="765133"/>
    <lineage>
        <taxon>Eukaryota</taxon>
        <taxon>Metazoa</taxon>
        <taxon>Ecdysozoa</taxon>
        <taxon>Arthropoda</taxon>
        <taxon>Hexapoda</taxon>
        <taxon>Insecta</taxon>
        <taxon>Pterygota</taxon>
        <taxon>Neoptera</taxon>
        <taxon>Endopterygota</taxon>
        <taxon>Lepidoptera</taxon>
        <taxon>Glossata</taxon>
        <taxon>Ditrysia</taxon>
        <taxon>Bombycoidea</taxon>
        <taxon>Lasiocampidae</taxon>
        <taxon>Dendrolimus</taxon>
    </lineage>
</organism>
<sequence>MAYTNKFKFESHQNMKLVKLYRSYECLWNTSDENYKNRHSRSKAMEDLVQNLNIPGFGVKDLTMKIKNIRSQYLQEKKKIRELLENGEVYESKLPWYAFMDSFLANNYGNTSTTYSATDEILDNYDVYEDEIENKIEECDPMFVDSKDNVIMTLKKNQTNKRIKKKNKKHGGDDELAAFGNYVVANLRILNQKSCIHAQDDIQAVLSKYKLKNLRDSQASSIRQSFDSEEQSSATEESE</sequence>
<name>A0ACC1CEK8_9NEOP</name>
<comment type="caution">
    <text evidence="1">The sequence shown here is derived from an EMBL/GenBank/DDBJ whole genome shotgun (WGS) entry which is preliminary data.</text>
</comment>
<reference evidence="1 2" key="1">
    <citation type="journal article" date="2021" name="Front. Genet.">
        <title>Chromosome-Level Genome Assembly Reveals Significant Gene Expansion in the Toll and IMD Signaling Pathways of Dendrolimus kikuchii.</title>
        <authorList>
            <person name="Zhou J."/>
            <person name="Wu P."/>
            <person name="Xiong Z."/>
            <person name="Liu N."/>
            <person name="Zhao N."/>
            <person name="Ji M."/>
            <person name="Qiu Y."/>
            <person name="Yang B."/>
        </authorList>
    </citation>
    <scope>NUCLEOTIDE SEQUENCE [LARGE SCALE GENOMIC DNA]</scope>
    <source>
        <strain evidence="1">Ann1</strain>
    </source>
</reference>
<proteinExistence type="predicted"/>
<protein>
    <submittedName>
        <fullName evidence="1">Uncharacterized protein</fullName>
    </submittedName>
</protein>
<gene>
    <name evidence="1" type="ORF">K1T71_014617</name>
</gene>
<evidence type="ECO:0000313" key="2">
    <source>
        <dbReference type="Proteomes" id="UP000824533"/>
    </source>
</evidence>
<keyword evidence="2" id="KW-1185">Reference proteome</keyword>
<dbReference type="Proteomes" id="UP000824533">
    <property type="component" value="Linkage Group LG29"/>
</dbReference>
<dbReference type="EMBL" id="CM034415">
    <property type="protein sequence ID" value="KAJ0170011.1"/>
    <property type="molecule type" value="Genomic_DNA"/>
</dbReference>
<accession>A0ACC1CEK8</accession>
<evidence type="ECO:0000313" key="1">
    <source>
        <dbReference type="EMBL" id="KAJ0170011.1"/>
    </source>
</evidence>